<dbReference type="InterPro" id="IPR050598">
    <property type="entry name" value="AminoAcid_Transporter"/>
</dbReference>
<evidence type="ECO:0000256" key="1">
    <source>
        <dbReference type="ARBA" id="ARBA00004141"/>
    </source>
</evidence>
<evidence type="ECO:0000256" key="5">
    <source>
        <dbReference type="SAM" id="Phobius"/>
    </source>
</evidence>
<keyword evidence="7" id="KW-1185">Reference proteome</keyword>
<gene>
    <name evidence="6" type="ORF">MAR_025562</name>
</gene>
<keyword evidence="4 5" id="KW-0472">Membrane</keyword>
<feature type="non-terminal residue" evidence="6">
    <location>
        <position position="326"/>
    </location>
</feature>
<sequence>MDETMPGPDTSNLLTAGQAEPAEVSKAIKREQSPSIEIVHPKLTVFQTCAIVVSSVGGSGLFVAMSTIMRTSGSVGAMLIVVLISGLLNYSLANCFAEVAVQLPKAGGPYFFIKQVFGDFPAFLFLWGFFFLIVTPIWGFLAYTSAIYIVQLFFPGSLTILANCMYLPFVTKLQMILTSAKIVAMQLITFLLEEMDSPEKNLPKTLSISFTIAITLSELVVAAYFVVLSPQEVLSGDAVAVSLISLVMLLLLEASTIIKMTSFMATVMGLAVLLCLLALRVRKPDAHRPLQEPRDIGLLALFMLAGTPVYIVCVRWSKPKEVEKLI</sequence>
<feature type="transmembrane region" description="Helical" evidence="5">
    <location>
        <begin position="263"/>
        <end position="281"/>
    </location>
</feature>
<organism evidence="6 7">
    <name type="scientific">Mya arenaria</name>
    <name type="common">Soft-shell clam</name>
    <dbReference type="NCBI Taxonomy" id="6604"/>
    <lineage>
        <taxon>Eukaryota</taxon>
        <taxon>Metazoa</taxon>
        <taxon>Spiralia</taxon>
        <taxon>Lophotrochozoa</taxon>
        <taxon>Mollusca</taxon>
        <taxon>Bivalvia</taxon>
        <taxon>Autobranchia</taxon>
        <taxon>Heteroconchia</taxon>
        <taxon>Euheterodonta</taxon>
        <taxon>Imparidentia</taxon>
        <taxon>Neoheterodontei</taxon>
        <taxon>Myida</taxon>
        <taxon>Myoidea</taxon>
        <taxon>Myidae</taxon>
        <taxon>Mya</taxon>
    </lineage>
</organism>
<evidence type="ECO:0000256" key="2">
    <source>
        <dbReference type="ARBA" id="ARBA00022692"/>
    </source>
</evidence>
<dbReference type="InterPro" id="IPR002293">
    <property type="entry name" value="AA/rel_permease1"/>
</dbReference>
<feature type="transmembrane region" description="Helical" evidence="5">
    <location>
        <begin position="175"/>
        <end position="193"/>
    </location>
</feature>
<dbReference type="EMBL" id="CP111019">
    <property type="protein sequence ID" value="WAR11382.1"/>
    <property type="molecule type" value="Genomic_DNA"/>
</dbReference>
<evidence type="ECO:0000256" key="3">
    <source>
        <dbReference type="ARBA" id="ARBA00022989"/>
    </source>
</evidence>
<dbReference type="Gene3D" id="1.20.1740.10">
    <property type="entry name" value="Amino acid/polyamine transporter I"/>
    <property type="match status" value="1"/>
</dbReference>
<dbReference type="PANTHER" id="PTHR11785">
    <property type="entry name" value="AMINO ACID TRANSPORTER"/>
    <property type="match status" value="1"/>
</dbReference>
<feature type="transmembrane region" description="Helical" evidence="5">
    <location>
        <begin position="120"/>
        <end position="141"/>
    </location>
</feature>
<comment type="subcellular location">
    <subcellularLocation>
        <location evidence="1">Membrane</location>
        <topology evidence="1">Multi-pass membrane protein</topology>
    </subcellularLocation>
</comment>
<protein>
    <submittedName>
        <fullName evidence="6">LAT2-like protein</fullName>
    </submittedName>
</protein>
<evidence type="ECO:0000313" key="6">
    <source>
        <dbReference type="EMBL" id="WAR11382.1"/>
    </source>
</evidence>
<evidence type="ECO:0000256" key="4">
    <source>
        <dbReference type="ARBA" id="ARBA00023136"/>
    </source>
</evidence>
<dbReference type="Pfam" id="PF13520">
    <property type="entry name" value="AA_permease_2"/>
    <property type="match status" value="1"/>
</dbReference>
<feature type="transmembrane region" description="Helical" evidence="5">
    <location>
        <begin position="205"/>
        <end position="227"/>
    </location>
</feature>
<feature type="transmembrane region" description="Helical" evidence="5">
    <location>
        <begin position="45"/>
        <end position="65"/>
    </location>
</feature>
<feature type="transmembrane region" description="Helical" evidence="5">
    <location>
        <begin position="148"/>
        <end position="169"/>
    </location>
</feature>
<reference evidence="6" key="1">
    <citation type="submission" date="2022-11" db="EMBL/GenBank/DDBJ databases">
        <title>Centuries of genome instability and evolution in soft-shell clam transmissible cancer (bioRxiv).</title>
        <authorList>
            <person name="Hart S.F.M."/>
            <person name="Yonemitsu M.A."/>
            <person name="Giersch R.M."/>
            <person name="Beal B.F."/>
            <person name="Arriagada G."/>
            <person name="Davis B.W."/>
            <person name="Ostrander E.A."/>
            <person name="Goff S.P."/>
            <person name="Metzger M.J."/>
        </authorList>
    </citation>
    <scope>NUCLEOTIDE SEQUENCE</scope>
    <source>
        <strain evidence="6">MELC-2E11</strain>
        <tissue evidence="6">Siphon/mantle</tissue>
    </source>
</reference>
<evidence type="ECO:0000313" key="7">
    <source>
        <dbReference type="Proteomes" id="UP001164746"/>
    </source>
</evidence>
<name>A0ABY7EQZ7_MYAAR</name>
<proteinExistence type="predicted"/>
<dbReference type="Proteomes" id="UP001164746">
    <property type="component" value="Chromosome 8"/>
</dbReference>
<keyword evidence="2 5" id="KW-0812">Transmembrane</keyword>
<accession>A0ABY7EQZ7</accession>
<dbReference type="PANTHER" id="PTHR11785:SF528">
    <property type="entry name" value="AMINO ACID TRANSPORTER PROTEIN JHI-21"/>
    <property type="match status" value="1"/>
</dbReference>
<keyword evidence="3 5" id="KW-1133">Transmembrane helix</keyword>
<feature type="transmembrane region" description="Helical" evidence="5">
    <location>
        <begin position="233"/>
        <end position="251"/>
    </location>
</feature>
<feature type="transmembrane region" description="Helical" evidence="5">
    <location>
        <begin position="296"/>
        <end position="316"/>
    </location>
</feature>
<feature type="transmembrane region" description="Helical" evidence="5">
    <location>
        <begin position="77"/>
        <end position="100"/>
    </location>
</feature>